<protein>
    <submittedName>
        <fullName evidence="2">N-acetyltransferase</fullName>
    </submittedName>
</protein>
<proteinExistence type="predicted"/>
<gene>
    <name evidence="2" type="ORF">DSLASN_43240</name>
</gene>
<accession>A0ABM7PNB2</accession>
<dbReference type="InterPro" id="IPR000182">
    <property type="entry name" value="GNAT_dom"/>
</dbReference>
<evidence type="ECO:0000313" key="3">
    <source>
        <dbReference type="Proteomes" id="UP001320148"/>
    </source>
</evidence>
<dbReference type="Gene3D" id="3.40.630.30">
    <property type="match status" value="1"/>
</dbReference>
<sequence length="166" mass="18484">MVVRDAHEQDFLNLSALAIQVWLHTYATDGVRDAISGFVLSEFTPEVFRRIHESASQHILVAIHDGHLVGFVTVDLVSRCGVEGIEGFEVKTLYVQEHFHGKGIGTTLLDEASRRYGESLWLTTWVKNTPAIGFYEAYGLTRVGTAYFHLEGEAHENVVLAKRGGL</sequence>
<dbReference type="EMBL" id="AP024488">
    <property type="protein sequence ID" value="BCS98692.1"/>
    <property type="molecule type" value="Genomic_DNA"/>
</dbReference>
<dbReference type="Proteomes" id="UP001320148">
    <property type="component" value="Chromosome"/>
</dbReference>
<evidence type="ECO:0000313" key="2">
    <source>
        <dbReference type="EMBL" id="BCS98692.1"/>
    </source>
</evidence>
<dbReference type="PROSITE" id="PS51186">
    <property type="entry name" value="GNAT"/>
    <property type="match status" value="1"/>
</dbReference>
<dbReference type="Pfam" id="PF00583">
    <property type="entry name" value="Acetyltransf_1"/>
    <property type="match status" value="1"/>
</dbReference>
<reference evidence="2 3" key="1">
    <citation type="submission" date="2021-02" db="EMBL/GenBank/DDBJ databases">
        <title>Complete genome of Desulfoluna sp. strain ASN36.</title>
        <authorList>
            <person name="Takahashi A."/>
            <person name="Kojima H."/>
            <person name="Fukui M."/>
        </authorList>
    </citation>
    <scope>NUCLEOTIDE SEQUENCE [LARGE SCALE GENOMIC DNA]</scope>
    <source>
        <strain evidence="2 3">ASN36</strain>
    </source>
</reference>
<feature type="domain" description="N-acetyltransferase" evidence="1">
    <location>
        <begin position="1"/>
        <end position="165"/>
    </location>
</feature>
<dbReference type="CDD" id="cd04301">
    <property type="entry name" value="NAT_SF"/>
    <property type="match status" value="1"/>
</dbReference>
<organism evidence="2 3">
    <name type="scientific">Desulfoluna limicola</name>
    <dbReference type="NCBI Taxonomy" id="2810562"/>
    <lineage>
        <taxon>Bacteria</taxon>
        <taxon>Pseudomonadati</taxon>
        <taxon>Thermodesulfobacteriota</taxon>
        <taxon>Desulfobacteria</taxon>
        <taxon>Desulfobacterales</taxon>
        <taxon>Desulfolunaceae</taxon>
        <taxon>Desulfoluna</taxon>
    </lineage>
</organism>
<keyword evidence="3" id="KW-1185">Reference proteome</keyword>
<dbReference type="SUPFAM" id="SSF55729">
    <property type="entry name" value="Acyl-CoA N-acyltransferases (Nat)"/>
    <property type="match status" value="1"/>
</dbReference>
<evidence type="ECO:0000259" key="1">
    <source>
        <dbReference type="PROSITE" id="PS51186"/>
    </source>
</evidence>
<name>A0ABM7PNB2_9BACT</name>
<dbReference type="InterPro" id="IPR016181">
    <property type="entry name" value="Acyl_CoA_acyltransferase"/>
</dbReference>